<feature type="compositionally biased region" description="Polar residues" evidence="1">
    <location>
        <begin position="1074"/>
        <end position="1083"/>
    </location>
</feature>
<gene>
    <name evidence="3" type="ORF">EPH_0006770</name>
</gene>
<dbReference type="VEuPathDB" id="ToxoDB:EPH_0006770"/>
<keyword evidence="4" id="KW-1185">Reference proteome</keyword>
<feature type="region of interest" description="Disordered" evidence="1">
    <location>
        <begin position="1110"/>
        <end position="1168"/>
    </location>
</feature>
<evidence type="ECO:0000256" key="1">
    <source>
        <dbReference type="SAM" id="MobiDB-lite"/>
    </source>
</evidence>
<dbReference type="EMBL" id="HG691278">
    <property type="protein sequence ID" value="CDI75997.1"/>
    <property type="molecule type" value="Genomic_DNA"/>
</dbReference>
<reference evidence="3" key="1">
    <citation type="submission" date="2013-10" db="EMBL/GenBank/DDBJ databases">
        <title>Genomic analysis of the causative agents of coccidiosis in chickens.</title>
        <authorList>
            <person name="Reid A.J."/>
            <person name="Blake D."/>
            <person name="Billington K."/>
            <person name="Browne H."/>
            <person name="Dunn M."/>
            <person name="Hung S."/>
            <person name="Kawahara F."/>
            <person name="Miranda-Saavedra D."/>
            <person name="Mourier T."/>
            <person name="Nagra H."/>
            <person name="Otto T.D."/>
            <person name="Rawlings N."/>
            <person name="Sanchez A."/>
            <person name="Sanders M."/>
            <person name="Subramaniam C."/>
            <person name="Tay Y."/>
            <person name="Dear P."/>
            <person name="Doerig C."/>
            <person name="Gruber A."/>
            <person name="Parkinson J."/>
            <person name="Shirley M."/>
            <person name="Wan K.L."/>
            <person name="Berriman M."/>
            <person name="Tomley F."/>
            <person name="Pain A."/>
        </authorList>
    </citation>
    <scope>NUCLEOTIDE SEQUENCE [LARGE SCALE GENOMIC DNA]</scope>
    <source>
        <strain evidence="3">Houghton</strain>
    </source>
</reference>
<feature type="transmembrane region" description="Helical" evidence="2">
    <location>
        <begin position="975"/>
        <end position="994"/>
    </location>
</feature>
<sequence length="1168" mass="130967">MDGVCQIKLHKQRGSPQPPKNLLVVPRFFFERQQFNAGYSRLACDLLEDAVHIAQRSYERGLAFFNGLMSHRPLENGKQLSIPLQLNTSPAVNLSRLCFALHKRPSPSVLEESEPCSIHDLVLHSQQEQRQQEQQQQEQEQQHAAEPSGSSLQPRHSDNEEAQREETAGAGGTAEAPPQGGNAGSLETSFVQGAEEPIARPLPTPTNGLVVDQDKLNFYFSVIAATAEIQTAVPNLMTRLSVERSDFRLQEDPRTYDAIVQANQKNRQFCERLKTKDFQKELKKQKAKSAMDYAVKCTAATTEKGWKKLKCEKYVALFYCNFFENTSHILDDRIDVAHALGWLARQEPCVDKLCKDWRKLHPFTVITAHPDVYEDFGLQSPWIRSLLVLNDWFGLFEMQKKDIGVRDAIYGMNGFRAEYLLRGRRQKKGLIKKILGIFQKKQKLAAVHVRFLISQLSPDAWEALQSGFRPVLHPEVFHHLNQYAAFYSKVRDPGGLANELDRMIRKWTYTGMPSKAQEKLKRGLQAETGDMLGFDLAAPPPETNALNSSLKETLLRFMSILSQQQEVREQQWIACQSPSRVPYFVQLLRDSWHLLQQTGDNLLLVGLIVKPQETSLAIKKGFFDRMKEKASKAIAKLLREPPYQAQHATYAAVVPDYPKVALVLKELSKIYHDNPNVFATADVFQRAAETMFEILQEQFYSPKSAPAAVPLTALVSQVDPMYGTMGSEERAAEFRRSVFSLFFSQFWRLALNTAADGWARPETAAAKEKEYSSPSWQSSLYDPLQINSFRMVVLGGDLSLTLLDNLLPPNQKKLLKRLKFGAATVFTYHTYLSAQVYRHLGYPSFGNFLSAQAPFFGVMLNRWIEKRKADRAGEIVGWIGLALFFVTAVVGVANQLNALAEVRADGLSGAAGPGGGGAPSVANQSGLAGTCGPMGFCLDAPLQDGGGMNPQEALNSPPFSASPVLTAVNVVSKTVLLATLATLIGPGVCLYTIIRSHWAFLERLEMALANLWRWMVYKIQHSRFGRWYRKIRKGKKNAREAKKLEQLMKGEKDKKKKKGIKDKLKKKGKKGKQQTDSSNNSSLELADQCELETEAAFDLQSLGEQFNDIADEGEYESSEGDNKTRGKSKRKTNRGTTKGRTLTTKKRQVSIKKMFTGSARRGSKNPSS</sequence>
<protein>
    <submittedName>
        <fullName evidence="3">Uncharacterized protein</fullName>
    </submittedName>
</protein>
<feature type="compositionally biased region" description="Basic residues" evidence="1">
    <location>
        <begin position="1054"/>
        <end position="1072"/>
    </location>
</feature>
<dbReference type="Proteomes" id="UP000018201">
    <property type="component" value="Unassembled WGS sequence"/>
</dbReference>
<feature type="compositionally biased region" description="Low complexity" evidence="1">
    <location>
        <begin position="126"/>
        <end position="139"/>
    </location>
</feature>
<proteinExistence type="predicted"/>
<feature type="compositionally biased region" description="Basic and acidic residues" evidence="1">
    <location>
        <begin position="155"/>
        <end position="167"/>
    </location>
</feature>
<name>U6G8Z5_9EIME</name>
<evidence type="ECO:0000313" key="4">
    <source>
        <dbReference type="Proteomes" id="UP000018201"/>
    </source>
</evidence>
<keyword evidence="2" id="KW-0812">Transmembrane</keyword>
<keyword evidence="2" id="KW-1133">Transmembrane helix</keyword>
<evidence type="ECO:0000313" key="3">
    <source>
        <dbReference type="EMBL" id="CDI75997.1"/>
    </source>
</evidence>
<feature type="region of interest" description="Disordered" evidence="1">
    <location>
        <begin position="1039"/>
        <end position="1084"/>
    </location>
</feature>
<reference evidence="3" key="2">
    <citation type="submission" date="2013-10" db="EMBL/GenBank/DDBJ databases">
        <authorList>
            <person name="Aslett M."/>
        </authorList>
    </citation>
    <scope>NUCLEOTIDE SEQUENCE [LARGE SCALE GENOMIC DNA]</scope>
    <source>
        <strain evidence="3">Houghton</strain>
    </source>
</reference>
<dbReference type="OrthoDB" id="347074at2759"/>
<evidence type="ECO:0000256" key="2">
    <source>
        <dbReference type="SAM" id="Phobius"/>
    </source>
</evidence>
<feature type="compositionally biased region" description="Basic and acidic residues" evidence="1">
    <location>
        <begin position="1039"/>
        <end position="1053"/>
    </location>
</feature>
<dbReference type="AlphaFoldDB" id="U6G8Z5"/>
<feature type="transmembrane region" description="Helical" evidence="2">
    <location>
        <begin position="875"/>
        <end position="893"/>
    </location>
</feature>
<feature type="region of interest" description="Disordered" evidence="1">
    <location>
        <begin position="125"/>
        <end position="186"/>
    </location>
</feature>
<organism evidence="3 4">
    <name type="scientific">Eimeria praecox</name>
    <dbReference type="NCBI Taxonomy" id="51316"/>
    <lineage>
        <taxon>Eukaryota</taxon>
        <taxon>Sar</taxon>
        <taxon>Alveolata</taxon>
        <taxon>Apicomplexa</taxon>
        <taxon>Conoidasida</taxon>
        <taxon>Coccidia</taxon>
        <taxon>Eucoccidiorida</taxon>
        <taxon>Eimeriorina</taxon>
        <taxon>Eimeriidae</taxon>
        <taxon>Eimeria</taxon>
    </lineage>
</organism>
<feature type="compositionally biased region" description="Acidic residues" evidence="1">
    <location>
        <begin position="1110"/>
        <end position="1119"/>
    </location>
</feature>
<accession>U6G8Z5</accession>
<keyword evidence="2" id="KW-0472">Membrane</keyword>